<dbReference type="InterPro" id="IPR036789">
    <property type="entry name" value="Ribosomal_uL6-like_a/b-dom_sf"/>
</dbReference>
<dbReference type="AlphaFoldDB" id="G1FLC1"/>
<dbReference type="RefSeq" id="YP_004841721.1">
    <property type="nucleotide sequence ID" value="NC_015981.1"/>
</dbReference>
<dbReference type="GeneID" id="11122989"/>
<evidence type="ECO:0000313" key="1">
    <source>
        <dbReference type="EMBL" id="AEL89263.1"/>
    </source>
</evidence>
<dbReference type="GO" id="GO:0006412">
    <property type="term" value="P:translation"/>
    <property type="evidence" value="ECO:0007669"/>
    <property type="project" value="InterPro"/>
</dbReference>
<dbReference type="GO" id="GO:0019843">
    <property type="term" value="F:rRNA binding"/>
    <property type="evidence" value="ECO:0007669"/>
    <property type="project" value="InterPro"/>
</dbReference>
<dbReference type="EMBL" id="JN227086">
    <property type="protein sequence ID" value="AEL89263.1"/>
    <property type="molecule type" value="Genomic_DNA"/>
</dbReference>
<reference evidence="1" key="1">
    <citation type="submission" date="2011-07" db="EMBL/GenBank/DDBJ databases">
        <authorList>
            <person name="Coyne R."/>
            <person name="Brami D."/>
            <person name="Johnson J."/>
            <person name="Hostetler J."/>
            <person name="Hannick L."/>
            <person name="Clark T."/>
            <person name="Cassidy-Hanley D."/>
            <person name="Inman J."/>
        </authorList>
    </citation>
    <scope>NUCLEOTIDE SEQUENCE</scope>
    <source>
        <strain evidence="1">G5</strain>
    </source>
</reference>
<accession>G1FLC1</accession>
<geneLocation type="mitochondrion" evidence="1"/>
<dbReference type="Gene3D" id="3.90.930.12">
    <property type="entry name" value="Ribosomal protein L6, alpha-beta domain"/>
    <property type="match status" value="1"/>
</dbReference>
<gene>
    <name evidence="1" type="ORF">IMG5_M206958</name>
</gene>
<dbReference type="SUPFAM" id="SSF56053">
    <property type="entry name" value="Ribosomal protein L6"/>
    <property type="match status" value="1"/>
</dbReference>
<dbReference type="GO" id="GO:0005840">
    <property type="term" value="C:ribosome"/>
    <property type="evidence" value="ECO:0007669"/>
    <property type="project" value="InterPro"/>
</dbReference>
<proteinExistence type="predicted"/>
<sequence length="186" mass="22505">MFSKYIFLPYNFNILILNNKDDLQYFNLNYIYIYNNNFYFNIINYTNKFINLNTDLFFNKFTNTLLINNFEKNYFLKTLVAELNKFLFSLDNIFFKKIKFTGKGFKIKKKKNNISLFFNTAHINLFLSIKNITIRLNKSKYIIIKSNYNDLIMDSYLFKNVKPNNIFTKRGIRISRQIIIKKKGKN</sequence>
<protein>
    <submittedName>
        <fullName evidence="1">Ymf60</fullName>
    </submittedName>
</protein>
<keyword evidence="1" id="KW-0496">Mitochondrion</keyword>
<dbReference type="GO" id="GO:0003735">
    <property type="term" value="F:structural constituent of ribosome"/>
    <property type="evidence" value="ECO:0007669"/>
    <property type="project" value="InterPro"/>
</dbReference>
<name>G1FLC1_ICHMU</name>
<organism evidence="1">
    <name type="scientific">Ichthyophthirius multifiliis</name>
    <name type="common">White spot disease agent</name>
    <name type="synonym">Ich</name>
    <dbReference type="NCBI Taxonomy" id="5932"/>
    <lineage>
        <taxon>Eukaryota</taxon>
        <taxon>Sar</taxon>
        <taxon>Alveolata</taxon>
        <taxon>Ciliophora</taxon>
        <taxon>Intramacronucleata</taxon>
        <taxon>Oligohymenophorea</taxon>
        <taxon>Hymenostomatida</taxon>
        <taxon>Ophryoglenina</taxon>
        <taxon>Ichthyophthirius</taxon>
    </lineage>
</organism>